<protein>
    <submittedName>
        <fullName evidence="2">Uncharacterized protein</fullName>
    </submittedName>
</protein>
<accession>A0ABT4XEM9</accession>
<organism evidence="2 3">
    <name type="scientific">Pseudomonas aestuarii</name>
    <dbReference type="NCBI Taxonomy" id="3018340"/>
    <lineage>
        <taxon>Bacteria</taxon>
        <taxon>Pseudomonadati</taxon>
        <taxon>Pseudomonadota</taxon>
        <taxon>Gammaproteobacteria</taxon>
        <taxon>Pseudomonadales</taxon>
        <taxon>Pseudomonadaceae</taxon>
        <taxon>Pseudomonas</taxon>
    </lineage>
</organism>
<dbReference type="RefSeq" id="WP_271347551.1">
    <property type="nucleotide sequence ID" value="NZ_JAQJZJ010000004.1"/>
</dbReference>
<evidence type="ECO:0000313" key="2">
    <source>
        <dbReference type="EMBL" id="MDA7086637.1"/>
    </source>
</evidence>
<evidence type="ECO:0000256" key="1">
    <source>
        <dbReference type="SAM" id="MobiDB-lite"/>
    </source>
</evidence>
<gene>
    <name evidence="2" type="ORF">PH586_09630</name>
</gene>
<name>A0ABT4XEM9_9PSED</name>
<feature type="compositionally biased region" description="Basic and acidic residues" evidence="1">
    <location>
        <begin position="58"/>
        <end position="76"/>
    </location>
</feature>
<reference evidence="2 3" key="1">
    <citation type="submission" date="2023-01" db="EMBL/GenBank/DDBJ databases">
        <title>Pseudomonas SA3-5T sp. nov., isolated from tidal flat sediment.</title>
        <authorList>
            <person name="Kim H.S."/>
            <person name="Kim J.-S."/>
            <person name="Suh M.K."/>
            <person name="Eom M.K."/>
            <person name="Lee J.-S."/>
        </authorList>
    </citation>
    <scope>NUCLEOTIDE SEQUENCE [LARGE SCALE GENOMIC DNA]</scope>
    <source>
        <strain evidence="2 3">SA3-5</strain>
    </source>
</reference>
<feature type="region of interest" description="Disordered" evidence="1">
    <location>
        <begin position="52"/>
        <end position="92"/>
    </location>
</feature>
<comment type="caution">
    <text evidence="2">The sequence shown here is derived from an EMBL/GenBank/DDBJ whole genome shotgun (WGS) entry which is preliminary data.</text>
</comment>
<keyword evidence="3" id="KW-1185">Reference proteome</keyword>
<proteinExistence type="predicted"/>
<dbReference type="EMBL" id="JAQJZJ010000004">
    <property type="protein sequence ID" value="MDA7086637.1"/>
    <property type="molecule type" value="Genomic_DNA"/>
</dbReference>
<evidence type="ECO:0000313" key="3">
    <source>
        <dbReference type="Proteomes" id="UP001212042"/>
    </source>
</evidence>
<sequence>MSSKQSLRLSIDLAKRLNAYLRAASAQAAEGRLDRAPSDRQGRREAFERLLALIEPSAETRPREDSSPGRDEDPRRATTPAQEPQGGTCRCR</sequence>
<dbReference type="Proteomes" id="UP001212042">
    <property type="component" value="Unassembled WGS sequence"/>
</dbReference>